<dbReference type="CDD" id="cd12564">
    <property type="entry name" value="RRM1_RBM19"/>
    <property type="match status" value="1"/>
</dbReference>
<feature type="compositionally biased region" description="Basic and acidic residues" evidence="7">
    <location>
        <begin position="749"/>
        <end position="770"/>
    </location>
</feature>
<dbReference type="InterPro" id="IPR034419">
    <property type="entry name" value="RBM19_RRM3"/>
</dbReference>
<dbReference type="FunFam" id="3.30.70.330:FF:000387">
    <property type="entry name" value="RNA binding motif protein 19"/>
    <property type="match status" value="1"/>
</dbReference>
<feature type="compositionally biased region" description="Basic and acidic residues" evidence="7">
    <location>
        <begin position="815"/>
        <end position="825"/>
    </location>
</feature>
<keyword evidence="3" id="KW-0677">Repeat</keyword>
<dbReference type="PANTHER" id="PTHR48039:SF5">
    <property type="entry name" value="RNA-BINDING PROTEIN 28"/>
    <property type="match status" value="1"/>
</dbReference>
<dbReference type="InterPro" id="IPR051945">
    <property type="entry name" value="RRM_MRD1_RNA_proc_ribogen"/>
</dbReference>
<accession>A0A485PVV0</accession>
<feature type="compositionally biased region" description="Basic and acidic residues" evidence="7">
    <location>
        <begin position="260"/>
        <end position="279"/>
    </location>
</feature>
<dbReference type="InterPro" id="IPR034418">
    <property type="entry name" value="RMB19_RRM1"/>
</dbReference>
<feature type="region of interest" description="Disordered" evidence="7">
    <location>
        <begin position="719"/>
        <end position="883"/>
    </location>
</feature>
<dbReference type="InterPro" id="IPR034417">
    <property type="entry name" value="RMB19_RRM2"/>
</dbReference>
<protein>
    <submittedName>
        <fullName evidence="9">Probable rna-binding protein</fullName>
    </submittedName>
</protein>
<dbReference type="FunFam" id="3.30.70.330:FF:000297">
    <property type="entry name" value="RNA binding motif protein 19"/>
    <property type="match status" value="1"/>
</dbReference>
<dbReference type="SUPFAM" id="SSF54928">
    <property type="entry name" value="RNA-binding domain, RBD"/>
    <property type="match status" value="3"/>
</dbReference>
<keyword evidence="5" id="KW-0539">Nucleus</keyword>
<dbReference type="FunFam" id="3.30.70.330:FF:000296">
    <property type="entry name" value="RNA binding motif protein 19"/>
    <property type="match status" value="1"/>
</dbReference>
<evidence type="ECO:0000256" key="4">
    <source>
        <dbReference type="ARBA" id="ARBA00022884"/>
    </source>
</evidence>
<comment type="similarity">
    <text evidence="2">Belongs to the RRM MRD1 family.</text>
</comment>
<feature type="compositionally biased region" description="Basic and acidic residues" evidence="7">
    <location>
        <begin position="856"/>
        <end position="875"/>
    </location>
</feature>
<feature type="region of interest" description="Disordered" evidence="7">
    <location>
        <begin position="83"/>
        <end position="121"/>
    </location>
</feature>
<feature type="region of interest" description="Disordered" evidence="7">
    <location>
        <begin position="144"/>
        <end position="294"/>
    </location>
</feature>
<feature type="compositionally biased region" description="Polar residues" evidence="7">
    <location>
        <begin position="95"/>
        <end position="111"/>
    </location>
</feature>
<evidence type="ECO:0000256" key="5">
    <source>
        <dbReference type="ARBA" id="ARBA00023242"/>
    </source>
</evidence>
<feature type="region of interest" description="Disordered" evidence="7">
    <location>
        <begin position="657"/>
        <end position="679"/>
    </location>
</feature>
<dbReference type="CDD" id="cd12567">
    <property type="entry name" value="RRM3_RBM19"/>
    <property type="match status" value="1"/>
</dbReference>
<dbReference type="InterPro" id="IPR000504">
    <property type="entry name" value="RRM_dom"/>
</dbReference>
<dbReference type="PROSITE" id="PS50102">
    <property type="entry name" value="RRM"/>
    <property type="match status" value="4"/>
</dbReference>
<reference evidence="9 10" key="1">
    <citation type="submission" date="2019-01" db="EMBL/GenBank/DDBJ databases">
        <authorList>
            <person name="Alioto T."/>
            <person name="Alioto T."/>
        </authorList>
    </citation>
    <scope>NUCLEOTIDE SEQUENCE [LARGE SCALE GENOMIC DNA]</scope>
</reference>
<dbReference type="CDD" id="cd12569">
    <property type="entry name" value="RRM4_RBM19"/>
    <property type="match status" value="1"/>
</dbReference>
<feature type="compositionally biased region" description="Pro residues" evidence="7">
    <location>
        <begin position="827"/>
        <end position="836"/>
    </location>
</feature>
<organism evidence="9 10">
    <name type="scientific">Lynx pardinus</name>
    <name type="common">Iberian lynx</name>
    <name type="synonym">Felis pardina</name>
    <dbReference type="NCBI Taxonomy" id="191816"/>
    <lineage>
        <taxon>Eukaryota</taxon>
        <taxon>Metazoa</taxon>
        <taxon>Chordata</taxon>
        <taxon>Craniata</taxon>
        <taxon>Vertebrata</taxon>
        <taxon>Euteleostomi</taxon>
        <taxon>Mammalia</taxon>
        <taxon>Eutheria</taxon>
        <taxon>Laurasiatheria</taxon>
        <taxon>Carnivora</taxon>
        <taxon>Feliformia</taxon>
        <taxon>Felidae</taxon>
        <taxon>Felinae</taxon>
        <taxon>Lynx</taxon>
    </lineage>
</organism>
<evidence type="ECO:0000313" key="9">
    <source>
        <dbReference type="EMBL" id="VFV46642.1"/>
    </source>
</evidence>
<feature type="compositionally biased region" description="Basic and acidic residues" evidence="7">
    <location>
        <begin position="790"/>
        <end position="807"/>
    </location>
</feature>
<dbReference type="FunFam" id="3.30.70.330:FF:000277">
    <property type="entry name" value="RNA binding motif protein 19"/>
    <property type="match status" value="1"/>
</dbReference>
<keyword evidence="10" id="KW-1185">Reference proteome</keyword>
<evidence type="ECO:0000256" key="7">
    <source>
        <dbReference type="SAM" id="MobiDB-lite"/>
    </source>
</evidence>
<dbReference type="AlphaFoldDB" id="A0A485PVV0"/>
<gene>
    <name evidence="9" type="ORF">LYPA_23C002408</name>
</gene>
<comment type="subcellular location">
    <subcellularLocation>
        <location evidence="1">Nucleus</location>
    </subcellularLocation>
</comment>
<dbReference type="InterPro" id="IPR012677">
    <property type="entry name" value="Nucleotide-bd_a/b_plait_sf"/>
</dbReference>
<dbReference type="EMBL" id="CAAGRJ010039213">
    <property type="protein sequence ID" value="VFV46642.1"/>
    <property type="molecule type" value="Genomic_DNA"/>
</dbReference>
<dbReference type="PANTHER" id="PTHR48039">
    <property type="entry name" value="RNA-BINDING MOTIF PROTEIN 14B"/>
    <property type="match status" value="1"/>
</dbReference>
<feature type="compositionally biased region" description="Acidic residues" evidence="7">
    <location>
        <begin position="178"/>
        <end position="193"/>
    </location>
</feature>
<dbReference type="GO" id="GO:0005730">
    <property type="term" value="C:nucleolus"/>
    <property type="evidence" value="ECO:0007669"/>
    <property type="project" value="TreeGrafter"/>
</dbReference>
<dbReference type="Gene3D" id="3.30.70.330">
    <property type="match status" value="4"/>
</dbReference>
<dbReference type="GO" id="GO:0003729">
    <property type="term" value="F:mRNA binding"/>
    <property type="evidence" value="ECO:0007669"/>
    <property type="project" value="TreeGrafter"/>
</dbReference>
<name>A0A485PVV0_LYNPA</name>
<feature type="domain" description="RRM" evidence="8">
    <location>
        <begin position="395"/>
        <end position="473"/>
    </location>
</feature>
<evidence type="ECO:0000313" key="10">
    <source>
        <dbReference type="Proteomes" id="UP000386466"/>
    </source>
</evidence>
<evidence type="ECO:0000256" key="1">
    <source>
        <dbReference type="ARBA" id="ARBA00004123"/>
    </source>
</evidence>
<dbReference type="InterPro" id="IPR035979">
    <property type="entry name" value="RBD_domain_sf"/>
</dbReference>
<dbReference type="InterPro" id="IPR034420">
    <property type="entry name" value="RBM19_RRM4"/>
</dbReference>
<dbReference type="Proteomes" id="UP000386466">
    <property type="component" value="Unassembled WGS sequence"/>
</dbReference>
<feature type="region of interest" description="Disordered" evidence="7">
    <location>
        <begin position="477"/>
        <end position="504"/>
    </location>
</feature>
<evidence type="ECO:0000256" key="6">
    <source>
        <dbReference type="PROSITE-ProRule" id="PRU00176"/>
    </source>
</evidence>
<proteinExistence type="inferred from homology"/>
<dbReference type="SMART" id="SM00360">
    <property type="entry name" value="RRM"/>
    <property type="match status" value="4"/>
</dbReference>
<feature type="domain" description="RRM" evidence="8">
    <location>
        <begin position="2"/>
        <end position="79"/>
    </location>
</feature>
<sequence>MSRLIVKNLPNGMKEERFRQLFASFGALTDCSLKFTKDGKFRKFGFIGFKSEEEARSALNHFNRSFIDTSRIVVEFCKSFGDPTKPRAWSKHAQKTSQSKNPSKGQDSVSTEPKKDDKTKKVAGELEKLKKDAEFQEFLSVHQKRTQTATWANDALDAEPSKGKGRPTSDYLNFDSDSGQESDEEGPGEDPEEEGGREPRTAVQQELSDMDYLKSKMVTSESLSSSEEEGSEDEAVSCADGSEAVRQDGGGRAAGPEQDAPSRDKRPGAAGAEADKPATQKEPTTPHTVRLRGAPFNVTEKNVMEFLAPLRPVAIRIVRNAHGNKTGYIFVDFSSEEEVKQALKCNREYMGGRYIEVFREKNAPTAKGPLKNSAKPWPGRTLGENEEEEDLADSGRLFVRNLPYSSTEEDLGQLFSRFGPLSELHYPIDSLTKKPKGFAFVTFMFPEHAVKAYAEVDGQVFQGRMLHVLPSTIKKEAGEDTDTSGSSSYKKKKESKDKANSSSSHNWNTLFIGPNAVADAIAQKYSATKSQVFDHETKGSVAVRVALGETQLVQEVRRFLLDNGVSLDSFSQAAAERSKTVILVKNLPAGTLAAELQETFGRFGSLGRVLLPEGGVTAIVEFLEPLEARRAFRHLAYSKCRHVPLYLEWAPVGVFSSSAPQKKEPRDPPAGPAEEGAAEPETCVFQSGNGEELLCFQEEEQNRRAALHGIWVRGIQEAGAGPESSQAAPGSHRGRPQAGSEDLGTSHEASSDVRSEETSAQKADDLKDPGAQHPLPGRQPGDPRALQHLRGAEDRPLAEEDERDRLAPRVRLRGLPHEAGCKESLPRPVPQHPPVRPEAGAGVGRFRSEPASPEAEDGRAFPRAPEEKAVCDVGRDPGAAGRQ</sequence>
<feature type="domain" description="RRM" evidence="8">
    <location>
        <begin position="580"/>
        <end position="652"/>
    </location>
</feature>
<evidence type="ECO:0000259" key="8">
    <source>
        <dbReference type="PROSITE" id="PS50102"/>
    </source>
</evidence>
<dbReference type="Pfam" id="PF00076">
    <property type="entry name" value="RRM_1"/>
    <property type="match status" value="3"/>
</dbReference>
<evidence type="ECO:0000256" key="3">
    <source>
        <dbReference type="ARBA" id="ARBA00022737"/>
    </source>
</evidence>
<feature type="region of interest" description="Disordered" evidence="7">
    <location>
        <begin position="366"/>
        <end position="390"/>
    </location>
</feature>
<feature type="domain" description="RRM" evidence="8">
    <location>
        <begin position="287"/>
        <end position="362"/>
    </location>
</feature>
<keyword evidence="4 6" id="KW-0694">RNA-binding</keyword>
<dbReference type="CDD" id="cd12502">
    <property type="entry name" value="RRM2_RMB19"/>
    <property type="match status" value="1"/>
</dbReference>
<evidence type="ECO:0000256" key="2">
    <source>
        <dbReference type="ARBA" id="ARBA00008033"/>
    </source>
</evidence>
<feature type="compositionally biased region" description="Basic and acidic residues" evidence="7">
    <location>
        <begin position="112"/>
        <end position="121"/>
    </location>
</feature>
<feature type="compositionally biased region" description="Acidic residues" evidence="7">
    <location>
        <begin position="226"/>
        <end position="235"/>
    </location>
</feature>